<accession>A0ABM7UFC9</accession>
<sequence>MARVTESTATRPRMPGSVVDFSRTGAVGADDIVKGAFPVRASGKRVGWGGERGCRWAGVGSALGMGGGALRRRAP</sequence>
<name>A0ABM7UFC9_9ACTO</name>
<dbReference type="EMBL" id="AP025017">
    <property type="protein sequence ID" value="BDA65768.1"/>
    <property type="molecule type" value="Genomic_DNA"/>
</dbReference>
<keyword evidence="2" id="KW-1185">Reference proteome</keyword>
<gene>
    <name evidence="1" type="ORF">MANAM107_26020</name>
</gene>
<protein>
    <submittedName>
        <fullName evidence="1">Uncharacterized protein</fullName>
    </submittedName>
</protein>
<reference evidence="1 2" key="1">
    <citation type="submission" date="2021-08" db="EMBL/GenBank/DDBJ databases">
        <title>Whole genome sequence of novel Actinomyces species strain MAS-1.</title>
        <authorList>
            <person name="Saito M."/>
            <person name="Kuwahara N."/>
            <person name="Takizawa T."/>
            <person name="Gotouda H."/>
            <person name="Ochiai T."/>
        </authorList>
    </citation>
    <scope>NUCLEOTIDE SEQUENCE [LARGE SCALE GENOMIC DNA]</scope>
    <source>
        <strain evidence="1 2">MAS-1</strain>
    </source>
</reference>
<dbReference type="Proteomes" id="UP000824496">
    <property type="component" value="Chromosome"/>
</dbReference>
<evidence type="ECO:0000313" key="2">
    <source>
        <dbReference type="Proteomes" id="UP000824496"/>
    </source>
</evidence>
<evidence type="ECO:0000313" key="1">
    <source>
        <dbReference type="EMBL" id="BDA65768.1"/>
    </source>
</evidence>
<proteinExistence type="predicted"/>
<organism evidence="1 2">
    <name type="scientific">Actinomyces capricornis</name>
    <dbReference type="NCBI Taxonomy" id="2755559"/>
    <lineage>
        <taxon>Bacteria</taxon>
        <taxon>Bacillati</taxon>
        <taxon>Actinomycetota</taxon>
        <taxon>Actinomycetes</taxon>
        <taxon>Actinomycetales</taxon>
        <taxon>Actinomycetaceae</taxon>
        <taxon>Actinomyces</taxon>
    </lineage>
</organism>